<protein>
    <submittedName>
        <fullName evidence="1">Uncharacterized protein</fullName>
    </submittedName>
</protein>
<sequence length="29" mass="3484">MKYILLEEQIKSDALLINVYKIILDRQYG</sequence>
<dbReference type="Proteomes" id="UP000033047">
    <property type="component" value="Unassembled WGS sequence"/>
</dbReference>
<dbReference type="EMBL" id="AQHV01000011">
    <property type="protein sequence ID" value="KKB56060.1"/>
    <property type="molecule type" value="Genomic_DNA"/>
</dbReference>
<dbReference type="PATRIC" id="fig|927665.4.peg.2085"/>
<accession>A0A0F5JEX6</accession>
<organism evidence="1 2">
    <name type="scientific">Parabacteroides goldsteinii DSM 19448 = WAL 12034</name>
    <dbReference type="NCBI Taxonomy" id="927665"/>
    <lineage>
        <taxon>Bacteria</taxon>
        <taxon>Pseudomonadati</taxon>
        <taxon>Bacteroidota</taxon>
        <taxon>Bacteroidia</taxon>
        <taxon>Bacteroidales</taxon>
        <taxon>Tannerellaceae</taxon>
        <taxon>Parabacteroides</taxon>
    </lineage>
</organism>
<evidence type="ECO:0000313" key="2">
    <source>
        <dbReference type="Proteomes" id="UP000033047"/>
    </source>
</evidence>
<dbReference type="AlphaFoldDB" id="A0A0F5JEX6"/>
<dbReference type="HOGENOM" id="CLU_3409863_0_0_10"/>
<proteinExistence type="predicted"/>
<reference evidence="1 2" key="1">
    <citation type="submission" date="2013-04" db="EMBL/GenBank/DDBJ databases">
        <title>The Genome Sequence of Parabacteroides goldsteinii DSM 19448.</title>
        <authorList>
            <consortium name="The Broad Institute Genomics Platform"/>
            <person name="Earl A."/>
            <person name="Ward D."/>
            <person name="Feldgarden M."/>
            <person name="Gevers D."/>
            <person name="Martens E."/>
            <person name="Sakamoto M."/>
            <person name="Benno Y."/>
            <person name="Song Y."/>
            <person name="Liu C."/>
            <person name="Lee J."/>
            <person name="Bolanos M."/>
            <person name="Vaisanen M.L."/>
            <person name="Finegold S.M."/>
            <person name="Walker B."/>
            <person name="Young S."/>
            <person name="Zeng Q."/>
            <person name="Gargeya S."/>
            <person name="Fitzgerald M."/>
            <person name="Haas B."/>
            <person name="Abouelleil A."/>
            <person name="Allen A.W."/>
            <person name="Alvarado L."/>
            <person name="Arachchi H.M."/>
            <person name="Berlin A.M."/>
            <person name="Chapman S.B."/>
            <person name="Gainer-Dewar J."/>
            <person name="Goldberg J."/>
            <person name="Griggs A."/>
            <person name="Gujja S."/>
            <person name="Hansen M."/>
            <person name="Howarth C."/>
            <person name="Imamovic A."/>
            <person name="Ireland A."/>
            <person name="Larimer J."/>
            <person name="McCowan C."/>
            <person name="Murphy C."/>
            <person name="Pearson M."/>
            <person name="Poon T.W."/>
            <person name="Priest M."/>
            <person name="Roberts A."/>
            <person name="Saif S."/>
            <person name="Shea T."/>
            <person name="Sisk P."/>
            <person name="Sykes S."/>
            <person name="Wortman J."/>
            <person name="Nusbaum C."/>
            <person name="Birren B."/>
        </authorList>
    </citation>
    <scope>NUCLEOTIDE SEQUENCE [LARGE SCALE GENOMIC DNA]</scope>
    <source>
        <strain evidence="1 2">DSM 19448</strain>
    </source>
</reference>
<comment type="caution">
    <text evidence="1">The sequence shown here is derived from an EMBL/GenBank/DDBJ whole genome shotgun (WGS) entry which is preliminary data.</text>
</comment>
<evidence type="ECO:0000313" key="1">
    <source>
        <dbReference type="EMBL" id="KKB56060.1"/>
    </source>
</evidence>
<name>A0A0F5JEX6_9BACT</name>
<gene>
    <name evidence="1" type="ORF">HMPREF1535_02033</name>
</gene>